<evidence type="ECO:0000313" key="3">
    <source>
        <dbReference type="Proteomes" id="UP000053257"/>
    </source>
</evidence>
<protein>
    <submittedName>
        <fullName evidence="2">Uncharacterized protein</fullName>
    </submittedName>
</protein>
<organism evidence="2 3">
    <name type="scientific">Phlebiopsis gigantea (strain 11061_1 CR5-6)</name>
    <name type="common">White-rot fungus</name>
    <name type="synonym">Peniophora gigantea</name>
    <dbReference type="NCBI Taxonomy" id="745531"/>
    <lineage>
        <taxon>Eukaryota</taxon>
        <taxon>Fungi</taxon>
        <taxon>Dikarya</taxon>
        <taxon>Basidiomycota</taxon>
        <taxon>Agaricomycotina</taxon>
        <taxon>Agaricomycetes</taxon>
        <taxon>Polyporales</taxon>
        <taxon>Phanerochaetaceae</taxon>
        <taxon>Phlebiopsis</taxon>
    </lineage>
</organism>
<keyword evidence="1" id="KW-1133">Transmembrane helix</keyword>
<reference evidence="2 3" key="1">
    <citation type="journal article" date="2014" name="PLoS Genet.">
        <title>Analysis of the Phlebiopsis gigantea genome, transcriptome and secretome provides insight into its pioneer colonization strategies of wood.</title>
        <authorList>
            <person name="Hori C."/>
            <person name="Ishida T."/>
            <person name="Igarashi K."/>
            <person name="Samejima M."/>
            <person name="Suzuki H."/>
            <person name="Master E."/>
            <person name="Ferreira P."/>
            <person name="Ruiz-Duenas F.J."/>
            <person name="Held B."/>
            <person name="Canessa P."/>
            <person name="Larrondo L.F."/>
            <person name="Schmoll M."/>
            <person name="Druzhinina I.S."/>
            <person name="Kubicek C.P."/>
            <person name="Gaskell J.A."/>
            <person name="Kersten P."/>
            <person name="St John F."/>
            <person name="Glasner J."/>
            <person name="Sabat G."/>
            <person name="Splinter BonDurant S."/>
            <person name="Syed K."/>
            <person name="Yadav J."/>
            <person name="Mgbeahuruike A.C."/>
            <person name="Kovalchuk A."/>
            <person name="Asiegbu F.O."/>
            <person name="Lackner G."/>
            <person name="Hoffmeister D."/>
            <person name="Rencoret J."/>
            <person name="Gutierrez A."/>
            <person name="Sun H."/>
            <person name="Lindquist E."/>
            <person name="Barry K."/>
            <person name="Riley R."/>
            <person name="Grigoriev I.V."/>
            <person name="Henrissat B."/>
            <person name="Kues U."/>
            <person name="Berka R.M."/>
            <person name="Martinez A.T."/>
            <person name="Covert S.F."/>
            <person name="Blanchette R.A."/>
            <person name="Cullen D."/>
        </authorList>
    </citation>
    <scope>NUCLEOTIDE SEQUENCE [LARGE SCALE GENOMIC DNA]</scope>
    <source>
        <strain evidence="2 3">11061_1 CR5-6</strain>
    </source>
</reference>
<sequence>MPAIESLFSKLDKYYLKLNNTLVYILLMFLDLYYKFQYFEMKWGGKKEQ</sequence>
<gene>
    <name evidence="2" type="ORF">PHLGIDRAFT_122715</name>
</gene>
<dbReference type="HOGENOM" id="CLU_3143602_0_0_1"/>
<keyword evidence="3" id="KW-1185">Reference proteome</keyword>
<proteinExistence type="predicted"/>
<feature type="transmembrane region" description="Helical" evidence="1">
    <location>
        <begin position="14"/>
        <end position="34"/>
    </location>
</feature>
<dbReference type="AlphaFoldDB" id="A0A0C3S304"/>
<keyword evidence="1" id="KW-0812">Transmembrane</keyword>
<name>A0A0C3S304_PHLG1</name>
<keyword evidence="1" id="KW-0472">Membrane</keyword>
<dbReference type="Proteomes" id="UP000053257">
    <property type="component" value="Unassembled WGS sequence"/>
</dbReference>
<accession>A0A0C3S304</accession>
<evidence type="ECO:0000313" key="2">
    <source>
        <dbReference type="EMBL" id="KIP02145.1"/>
    </source>
</evidence>
<dbReference type="EMBL" id="KN840698">
    <property type="protein sequence ID" value="KIP02145.1"/>
    <property type="molecule type" value="Genomic_DNA"/>
</dbReference>
<dbReference type="OrthoDB" id="2792146at2759"/>
<evidence type="ECO:0000256" key="1">
    <source>
        <dbReference type="SAM" id="Phobius"/>
    </source>
</evidence>